<evidence type="ECO:0000256" key="1">
    <source>
        <dbReference type="ARBA" id="ARBA00022763"/>
    </source>
</evidence>
<keyword evidence="2 5" id="KW-0547">Nucleotide-binding</keyword>
<keyword evidence="1" id="KW-0227">DNA damage</keyword>
<dbReference type="InterPro" id="IPR038726">
    <property type="entry name" value="PDDEXK_AddAB-type"/>
</dbReference>
<dbReference type="GO" id="GO:0004386">
    <property type="term" value="F:helicase activity"/>
    <property type="evidence" value="ECO:0007669"/>
    <property type="project" value="UniProtKB-KW"/>
</dbReference>
<keyword evidence="2 5" id="KW-0378">Hydrolase</keyword>
<gene>
    <name evidence="5" type="ORF">WA1_38035</name>
</gene>
<dbReference type="Proteomes" id="UP000076925">
    <property type="component" value="Unassembled WGS sequence"/>
</dbReference>
<keyword evidence="6" id="KW-1185">Reference proteome</keyword>
<name>A0A139X125_9CYAN</name>
<organism evidence="5 6">
    <name type="scientific">Scytonema hofmannii PCC 7110</name>
    <dbReference type="NCBI Taxonomy" id="128403"/>
    <lineage>
        <taxon>Bacteria</taxon>
        <taxon>Bacillati</taxon>
        <taxon>Cyanobacteriota</taxon>
        <taxon>Cyanophyceae</taxon>
        <taxon>Nostocales</taxon>
        <taxon>Scytonemataceae</taxon>
        <taxon>Scytonema</taxon>
    </lineage>
</organism>
<feature type="domain" description="PD-(D/E)XK endonuclease-like" evidence="4">
    <location>
        <begin position="10"/>
        <end position="242"/>
    </location>
</feature>
<evidence type="ECO:0000313" key="5">
    <source>
        <dbReference type="EMBL" id="KYC38366.1"/>
    </source>
</evidence>
<evidence type="ECO:0000256" key="2">
    <source>
        <dbReference type="ARBA" id="ARBA00022806"/>
    </source>
</evidence>
<proteinExistence type="predicted"/>
<dbReference type="RefSeq" id="WP_026135165.1">
    <property type="nucleotide sequence ID" value="NZ_KQ976354.1"/>
</dbReference>
<dbReference type="STRING" id="128403.WA1_38035"/>
<keyword evidence="2 5" id="KW-0067">ATP-binding</keyword>
<dbReference type="AlphaFoldDB" id="A0A139X125"/>
<keyword evidence="2 5" id="KW-0347">Helicase</keyword>
<protein>
    <submittedName>
        <fullName evidence="5">DNA/RNA helicase</fullName>
    </submittedName>
</protein>
<reference evidence="5 6" key="1">
    <citation type="journal article" date="2013" name="Genome Biol. Evol.">
        <title>Genomes of Stigonematalean cyanobacteria (subsection V) and the evolution of oxygenic photosynthesis from prokaryotes to plastids.</title>
        <authorList>
            <person name="Dagan T."/>
            <person name="Roettger M."/>
            <person name="Stucken K."/>
            <person name="Landan G."/>
            <person name="Koch R."/>
            <person name="Major P."/>
            <person name="Gould S.B."/>
            <person name="Goremykin V.V."/>
            <person name="Rippka R."/>
            <person name="Tandeau de Marsac N."/>
            <person name="Gugger M."/>
            <person name="Lockhart P.J."/>
            <person name="Allen J.F."/>
            <person name="Brune I."/>
            <person name="Maus I."/>
            <person name="Puhler A."/>
            <person name="Martin W.F."/>
        </authorList>
    </citation>
    <scope>NUCLEOTIDE SEQUENCE [LARGE SCALE GENOMIC DNA]</scope>
    <source>
        <strain evidence="5 6">PCC 7110</strain>
    </source>
</reference>
<keyword evidence="3" id="KW-0234">DNA repair</keyword>
<dbReference type="GO" id="GO:0006281">
    <property type="term" value="P:DNA repair"/>
    <property type="evidence" value="ECO:0007669"/>
    <property type="project" value="UniProtKB-KW"/>
</dbReference>
<comment type="caution">
    <text evidence="5">The sequence shown here is derived from an EMBL/GenBank/DDBJ whole genome shotgun (WGS) entry which is preliminary data.</text>
</comment>
<dbReference type="Pfam" id="PF12705">
    <property type="entry name" value="PDDEXK_1"/>
    <property type="match status" value="1"/>
</dbReference>
<dbReference type="Gene3D" id="3.90.320.10">
    <property type="match status" value="1"/>
</dbReference>
<dbReference type="OrthoDB" id="450180at2"/>
<evidence type="ECO:0000313" key="6">
    <source>
        <dbReference type="Proteomes" id="UP000076925"/>
    </source>
</evidence>
<dbReference type="EMBL" id="ANNX02000042">
    <property type="protein sequence ID" value="KYC38366.1"/>
    <property type="molecule type" value="Genomic_DNA"/>
</dbReference>
<dbReference type="InterPro" id="IPR011604">
    <property type="entry name" value="PDDEXK-like_dom_sf"/>
</dbReference>
<accession>A0A139X125</accession>
<evidence type="ECO:0000259" key="4">
    <source>
        <dbReference type="Pfam" id="PF12705"/>
    </source>
</evidence>
<evidence type="ECO:0000256" key="3">
    <source>
        <dbReference type="ARBA" id="ARBA00023204"/>
    </source>
</evidence>
<sequence>MLSTSKQLLRLSQGQLNLLERCPRQFQHTYLEQLHSPSNPEHEERQTLGSRFHLLMQQREMGLPIDSFLKEDAQLQSWMTAFANAAPEILTPSSHTQTFRESEHYRTLQVQNYLLAVIYDLLIADKEQAQIHDWKTYPKPPNKSKLEQNWQTRLYMYVLAETSNYLPENISMTYWFVQFEDQLQSVKFVYSTFQHQQTANRLNQLLNRLTYWLGRYYQGELFPQESDGSKACNYCQYTTRCNRTQAISEQTSAFALSASRTRLIATPALAATTLLNLETIQEVSL</sequence>